<reference evidence="7 9" key="1">
    <citation type="submission" date="2016-10" db="EMBL/GenBank/DDBJ databases">
        <authorList>
            <person name="de Groot N.N."/>
        </authorList>
    </citation>
    <scope>NUCLEOTIDE SEQUENCE [LARGE SCALE GENOMIC DNA]</scope>
    <source>
        <strain evidence="7 9">WG14</strain>
    </source>
</reference>
<evidence type="ECO:0000313" key="10">
    <source>
        <dbReference type="Proteomes" id="UP000297288"/>
    </source>
</evidence>
<feature type="transmembrane region" description="Helical" evidence="4">
    <location>
        <begin position="358"/>
        <end position="380"/>
    </location>
</feature>
<evidence type="ECO:0000259" key="5">
    <source>
        <dbReference type="PROSITE" id="PS50111"/>
    </source>
</evidence>
<name>A0A1G6PAR4_9BACT</name>
<dbReference type="PROSITE" id="PS50111">
    <property type="entry name" value="CHEMOTAXIS_TRANSDUC_2"/>
    <property type="match status" value="1"/>
</dbReference>
<protein>
    <submittedName>
        <fullName evidence="7">Methyl-accepting chemotaxis protein</fullName>
    </submittedName>
</protein>
<organism evidence="7 9">
    <name type="scientific">Geotoga petraea</name>
    <dbReference type="NCBI Taxonomy" id="28234"/>
    <lineage>
        <taxon>Bacteria</taxon>
        <taxon>Thermotogati</taxon>
        <taxon>Thermotogota</taxon>
        <taxon>Thermotogae</taxon>
        <taxon>Petrotogales</taxon>
        <taxon>Petrotogaceae</taxon>
        <taxon>Geotoga</taxon>
    </lineage>
</organism>
<proteinExistence type="inferred from homology"/>
<dbReference type="Gene3D" id="1.10.287.950">
    <property type="entry name" value="Methyl-accepting chemotaxis protein"/>
    <property type="match status" value="1"/>
</dbReference>
<keyword evidence="4" id="KW-0472">Membrane</keyword>
<gene>
    <name evidence="8" type="ORF">E4650_06380</name>
    <name evidence="7" type="ORF">SAMN04488588_1783</name>
</gene>
<evidence type="ECO:0000259" key="6">
    <source>
        <dbReference type="PROSITE" id="PS50885"/>
    </source>
</evidence>
<evidence type="ECO:0000313" key="8">
    <source>
        <dbReference type="EMBL" id="TGG87965.1"/>
    </source>
</evidence>
<keyword evidence="1 3" id="KW-0807">Transducer</keyword>
<sequence>MMRTDSLVYAGGLKMKIGNKISLTYIILFLLAFTVFFTIINNVVSDKIVNDSEEKLQIATQLKKNYFKSFFDNLNSDMILISERKGLIDDLNQMQYEFSNQMIRDDEVYLNYLRQIFIEENPYENRSKMVSTFDVEEISDINIFTTLAGYNKYHESLHPEFQRIIEERNYEDIKYISNKYDVVYSTMKKGDLGSNIKEENTNLYNFITELGTKPATVVHYSDFVNYKYSEEPVLFSGIKLTDQYSNSVGYLVYSVSSESINSIMLDTTGMNEYSKTYIVGSDNKLRSSFDDYNILELSINTEPVQNALNNESGKIVTQNHNQEKVISVYSPFDFSENIHWAFIAETNYEYVENQIGDIFKIIIITLISIMVVVIIVSLIFSSSLTKPLKLITEKIKNFSEGELKTDFDIKSKDEIGEISEELNLMKDKLTTVITSINSFSNDLMNYSSNLENHSDNNQKSMNNLSNNSKVITQKTEETSSSIEETTASLSTINESISEILEEIKRIDDMSSTLNSEATIGKNKIKNITKVINESLEQSSKTKDYSEDLNKDIYKIDEIINNIESITDQTNLLSLNASIEAARAGEAGKGFAVVASEIRKLAEQTSDLTSNISNITGGLKKLVKQVNDAVLKNDEKITNTKTNSKEISENFEKISSDIAVLKERTKIIKDKIDEESQMNDTMNQEMNNSSKAMDNIYRNISDMYDEINAQLEKTKETSTISSELKSLSDSLKEQLNFFKL</sequence>
<dbReference type="SMART" id="SM00304">
    <property type="entry name" value="HAMP"/>
    <property type="match status" value="1"/>
</dbReference>
<dbReference type="Proteomes" id="UP000297288">
    <property type="component" value="Unassembled WGS sequence"/>
</dbReference>
<dbReference type="InterPro" id="IPR004089">
    <property type="entry name" value="MCPsignal_dom"/>
</dbReference>
<dbReference type="EMBL" id="FMYV01000007">
    <property type="protein sequence ID" value="SDC77370.1"/>
    <property type="molecule type" value="Genomic_DNA"/>
</dbReference>
<dbReference type="GO" id="GO:0007165">
    <property type="term" value="P:signal transduction"/>
    <property type="evidence" value="ECO:0007669"/>
    <property type="project" value="UniProtKB-KW"/>
</dbReference>
<feature type="transmembrane region" description="Helical" evidence="4">
    <location>
        <begin position="21"/>
        <end position="40"/>
    </location>
</feature>
<dbReference type="AlphaFoldDB" id="A0A1G6PAR4"/>
<dbReference type="CDD" id="cd06225">
    <property type="entry name" value="HAMP"/>
    <property type="match status" value="1"/>
</dbReference>
<evidence type="ECO:0000256" key="4">
    <source>
        <dbReference type="SAM" id="Phobius"/>
    </source>
</evidence>
<evidence type="ECO:0000256" key="3">
    <source>
        <dbReference type="PROSITE-ProRule" id="PRU00284"/>
    </source>
</evidence>
<keyword evidence="9" id="KW-1185">Reference proteome</keyword>
<evidence type="ECO:0000256" key="1">
    <source>
        <dbReference type="ARBA" id="ARBA00023224"/>
    </source>
</evidence>
<dbReference type="EMBL" id="SRME01000003">
    <property type="protein sequence ID" value="TGG87965.1"/>
    <property type="molecule type" value="Genomic_DNA"/>
</dbReference>
<dbReference type="OrthoDB" id="45256at2"/>
<dbReference type="SMART" id="SM00283">
    <property type="entry name" value="MA"/>
    <property type="match status" value="1"/>
</dbReference>
<dbReference type="PANTHER" id="PTHR32089:SF112">
    <property type="entry name" value="LYSOZYME-LIKE PROTEIN-RELATED"/>
    <property type="match status" value="1"/>
</dbReference>
<dbReference type="Pfam" id="PF00672">
    <property type="entry name" value="HAMP"/>
    <property type="match status" value="1"/>
</dbReference>
<dbReference type="InterPro" id="IPR003660">
    <property type="entry name" value="HAMP_dom"/>
</dbReference>
<dbReference type="GO" id="GO:0016020">
    <property type="term" value="C:membrane"/>
    <property type="evidence" value="ECO:0007669"/>
    <property type="project" value="InterPro"/>
</dbReference>
<keyword evidence="4" id="KW-0812">Transmembrane</keyword>
<dbReference type="PROSITE" id="PS50885">
    <property type="entry name" value="HAMP"/>
    <property type="match status" value="1"/>
</dbReference>
<comment type="similarity">
    <text evidence="2">Belongs to the methyl-accepting chemotaxis (MCP) protein family.</text>
</comment>
<evidence type="ECO:0000313" key="9">
    <source>
        <dbReference type="Proteomes" id="UP000199322"/>
    </source>
</evidence>
<evidence type="ECO:0000256" key="2">
    <source>
        <dbReference type="ARBA" id="ARBA00029447"/>
    </source>
</evidence>
<keyword evidence="4" id="KW-1133">Transmembrane helix</keyword>
<accession>A0A1G6PAR4</accession>
<evidence type="ECO:0000313" key="7">
    <source>
        <dbReference type="EMBL" id="SDC77370.1"/>
    </source>
</evidence>
<dbReference type="STRING" id="28234.SAMN04488588_1783"/>
<dbReference type="Proteomes" id="UP000199322">
    <property type="component" value="Unassembled WGS sequence"/>
</dbReference>
<dbReference type="PANTHER" id="PTHR32089">
    <property type="entry name" value="METHYL-ACCEPTING CHEMOTAXIS PROTEIN MCPB"/>
    <property type="match status" value="1"/>
</dbReference>
<feature type="domain" description="Methyl-accepting transducer" evidence="5">
    <location>
        <begin position="453"/>
        <end position="693"/>
    </location>
</feature>
<dbReference type="Pfam" id="PF00015">
    <property type="entry name" value="MCPsignal"/>
    <property type="match status" value="1"/>
</dbReference>
<reference evidence="8 10" key="2">
    <citation type="submission" date="2019-04" db="EMBL/GenBank/DDBJ databases">
        <title>Draft genome sequence data and analysis of a Fermenting Bacterium, Geotoga petraea strain HO-Geo1, isolated from heavy-oil petroleum reservoir in Russia.</title>
        <authorList>
            <person name="Grouzdev D.S."/>
            <person name="Semenova E.M."/>
            <person name="Sokolova D.S."/>
            <person name="Tourova T.P."/>
            <person name="Poltaraus A.B."/>
            <person name="Nazina T.N."/>
        </authorList>
    </citation>
    <scope>NUCLEOTIDE SEQUENCE [LARGE SCALE GENOMIC DNA]</scope>
    <source>
        <strain evidence="8 10">HO-Geo1</strain>
    </source>
</reference>
<dbReference type="SUPFAM" id="SSF58104">
    <property type="entry name" value="Methyl-accepting chemotaxis protein (MCP) signaling domain"/>
    <property type="match status" value="1"/>
</dbReference>
<feature type="domain" description="HAMP" evidence="6">
    <location>
        <begin position="382"/>
        <end position="434"/>
    </location>
</feature>
<dbReference type="Gene3D" id="6.10.340.10">
    <property type="match status" value="1"/>
</dbReference>